<evidence type="ECO:0000259" key="12">
    <source>
        <dbReference type="Pfam" id="PF01433"/>
    </source>
</evidence>
<dbReference type="eggNOG" id="KOG1046">
    <property type="taxonomic scope" value="Eukaryota"/>
</dbReference>
<dbReference type="Pfam" id="PF01433">
    <property type="entry name" value="Peptidase_M1"/>
    <property type="match status" value="1"/>
</dbReference>
<feature type="binding site" evidence="9">
    <location>
        <position position="406"/>
    </location>
    <ligand>
        <name>Zn(2+)</name>
        <dbReference type="ChEBI" id="CHEBI:29105"/>
        <note>catalytic</note>
    </ligand>
</feature>
<feature type="binding site" evidence="9">
    <location>
        <position position="383"/>
    </location>
    <ligand>
        <name>Zn(2+)</name>
        <dbReference type="ChEBI" id="CHEBI:29105"/>
        <note>catalytic</note>
    </ligand>
</feature>
<dbReference type="InterPro" id="IPR042097">
    <property type="entry name" value="Aminopeptidase_N-like_N_sf"/>
</dbReference>
<keyword evidence="6 9" id="KW-0862">Zinc</keyword>
<dbReference type="InterPro" id="IPR014782">
    <property type="entry name" value="Peptidase_M1_dom"/>
</dbReference>
<evidence type="ECO:0000256" key="4">
    <source>
        <dbReference type="ARBA" id="ARBA00022723"/>
    </source>
</evidence>
<dbReference type="SUPFAM" id="SSF55486">
    <property type="entry name" value="Metalloproteases ('zincins'), catalytic domain"/>
    <property type="match status" value="1"/>
</dbReference>
<evidence type="ECO:0000256" key="8">
    <source>
        <dbReference type="PIRSR" id="PIRSR634016-1"/>
    </source>
</evidence>
<sequence>MLLSSMLRFTSKQFPHLSRGVCASSLCRLSCSAQVTCGGSRESLSRYPCNYSFFILRSKFKNRYSQHIPKRFMTTESTDRSRIESVNSKREVLPTNIKPLHYDVTLEPNFDTFTFDGHAKIDLDVKEVSHSITLNCLELTLHKTSLNGGEIRKVDFDTERQTATFHLASALTPGDHAKLDIKFSGILNDKMAGFYRSSYIEDGKKKYLATTQFEATDCRRAFPSFDEPAWKATFDINLITQRDLVALSNMDVKSTTILDSDRKLVAFNTTPLMSTYLVAFIVGDLKYIENNDYRVPIRVYSTPGSEHLGRYSADLAAKSLKFFDEKFDIPYPLPKCDLVAIHDFSAGAMENFGLITFRTVDLLLDEQNVTLAVKKRVTEVVVHELAHQWFGNLVTMEYWDGLWLNEGFATWMSWYACDTLFPEWKVWESYVSDTLQHALSLDSLRSSHPIEVPIVREDQIDQIFDAISYSKGSSVLKMITNWVGEDAFIEGVSNYLKKHKWGNTKNTDLWLALNEVSGKNVTDVMDIWTKKVGFPLLKVEELGDNKLRLTQNRFLATNDVKKTEDETIFPIFLDLKTSKGINKQLVLNSRSETIQLPTSDDFYKVNANHSGIYRVSYETERWMKLGQDGADGKLSVEDRVGLVADAGSLASSGYIRPENYFNLVKLWKNEESYVVWEQIIGNLASIKSAFLFSDPRINEGIDAFTAELLSTVIARIGWNISPTDNESAQELKSVIFSAASNAGMENAVTYSQECFSRYISGDKQAIHPNLRSTVFGTVARFGNRETYESLLGITRNPNSEIEKLAALRSLGKIRDPELLDEFSALLMDRSLVKSQDIHIPLAGLRTHKSGIETMWGWFIREWSELLRQFPPGLPIMRYIVQISTSGFTLREQKKMVEDFFAHKDQKGFDQALAQSLDTVSMKIALSSNEATNLQRWLVKNGYK</sequence>
<keyword evidence="5 11" id="KW-0378">Hydrolase</keyword>
<dbReference type="GO" id="GO:0006508">
    <property type="term" value="P:proteolysis"/>
    <property type="evidence" value="ECO:0007669"/>
    <property type="project" value="UniProtKB-KW"/>
</dbReference>
<dbReference type="PANTHER" id="PTHR11533">
    <property type="entry name" value="PROTEASE M1 ZINC METALLOPROTEASE"/>
    <property type="match status" value="1"/>
</dbReference>
<dbReference type="MEROPS" id="M01.006"/>
<dbReference type="InterPro" id="IPR034016">
    <property type="entry name" value="M1_APN-typ"/>
</dbReference>
<dbReference type="PRINTS" id="PR00756">
    <property type="entry name" value="ALADIPTASE"/>
</dbReference>
<dbReference type="InterPro" id="IPR045357">
    <property type="entry name" value="Aminopeptidase_N-like_N"/>
</dbReference>
<reference evidence="15" key="1">
    <citation type="submission" date="2011-10" db="EMBL/GenBank/DDBJ databases">
        <authorList>
            <person name="Genoscope - CEA"/>
        </authorList>
    </citation>
    <scope>NUCLEOTIDE SEQUENCE</scope>
</reference>
<evidence type="ECO:0000256" key="10">
    <source>
        <dbReference type="PIRSR" id="PIRSR634016-4"/>
    </source>
</evidence>
<gene>
    <name evidence="15" type="primary">Piso0_003751</name>
    <name evidence="15" type="ORF">GNLVRS01_PISO0K01770g</name>
    <name evidence="16" type="ORF">GNLVRS01_PISO0L01771g</name>
</gene>
<dbReference type="Pfam" id="PF17900">
    <property type="entry name" value="Peptidase_M1_N"/>
    <property type="match status" value="1"/>
</dbReference>
<dbReference type="Pfam" id="PF11838">
    <property type="entry name" value="ERAP1_C"/>
    <property type="match status" value="1"/>
</dbReference>
<dbReference type="EC" id="3.4.11.-" evidence="11"/>
<organism evidence="15 17">
    <name type="scientific">Pichia sorbitophila (strain ATCC MYA-4447 / BCRC 22081 / CBS 7064 / NBRC 10061 / NRRL Y-12695)</name>
    <name type="common">Hybrid yeast</name>
    <dbReference type="NCBI Taxonomy" id="559304"/>
    <lineage>
        <taxon>Eukaryota</taxon>
        <taxon>Fungi</taxon>
        <taxon>Dikarya</taxon>
        <taxon>Ascomycota</taxon>
        <taxon>Saccharomycotina</taxon>
        <taxon>Pichiomycetes</taxon>
        <taxon>Debaryomycetaceae</taxon>
        <taxon>Millerozyma</taxon>
    </lineage>
</organism>
<evidence type="ECO:0000313" key="16">
    <source>
        <dbReference type="EMBL" id="CCE84210.1"/>
    </source>
</evidence>
<keyword evidence="7 11" id="KW-0482">Metalloprotease</keyword>
<reference evidence="17" key="2">
    <citation type="journal article" date="2012" name="G3 (Bethesda)">
        <title>Pichia sorbitophila, an interspecies yeast hybrid reveals early steps of genome resolution following polyploidization.</title>
        <authorList>
            <person name="Leh Louis V."/>
            <person name="Despons L."/>
            <person name="Friedrich A."/>
            <person name="Martin T."/>
            <person name="Durrens P."/>
            <person name="Casaregola S."/>
            <person name="Neuveglise C."/>
            <person name="Fairhead C."/>
            <person name="Marck C."/>
            <person name="Cruz J.A."/>
            <person name="Straub M.L."/>
            <person name="Kugler V."/>
            <person name="Sacerdot C."/>
            <person name="Uzunov Z."/>
            <person name="Thierry A."/>
            <person name="Weiss S."/>
            <person name="Bleykasten C."/>
            <person name="De Montigny J."/>
            <person name="Jacques N."/>
            <person name="Jung P."/>
            <person name="Lemaire M."/>
            <person name="Mallet S."/>
            <person name="Morel G."/>
            <person name="Richard G.F."/>
            <person name="Sarkar A."/>
            <person name="Savel G."/>
            <person name="Schacherer J."/>
            <person name="Seret M.L."/>
            <person name="Talla E."/>
            <person name="Samson G."/>
            <person name="Jubin C."/>
            <person name="Poulain J."/>
            <person name="Vacherie B."/>
            <person name="Barbe V."/>
            <person name="Pelletier E."/>
            <person name="Sherman D.J."/>
            <person name="Westhof E."/>
            <person name="Weissenbach J."/>
            <person name="Baret P.V."/>
            <person name="Wincker P."/>
            <person name="Gaillardin C."/>
            <person name="Dujon B."/>
            <person name="Souciet J.L."/>
        </authorList>
    </citation>
    <scope>NUCLEOTIDE SEQUENCE [LARGE SCALE GENOMIC DNA]</scope>
    <source>
        <strain evidence="17">ATCC MYA-4447 / BCRC 22081 / CBS 7064 / NBRC 10061 / NRRL Y-12695</strain>
    </source>
</reference>
<dbReference type="InterPro" id="IPR024571">
    <property type="entry name" value="ERAP1-like_C_dom"/>
</dbReference>
<dbReference type="OrthoDB" id="10031169at2759"/>
<dbReference type="GO" id="GO:0016020">
    <property type="term" value="C:membrane"/>
    <property type="evidence" value="ECO:0007669"/>
    <property type="project" value="TreeGrafter"/>
</dbReference>
<feature type="site" description="Transition state stabilizer" evidence="10">
    <location>
        <position position="469"/>
    </location>
</feature>
<evidence type="ECO:0000256" key="7">
    <source>
        <dbReference type="ARBA" id="ARBA00023049"/>
    </source>
</evidence>
<feature type="domain" description="ERAP1-like C-terminal" evidence="13">
    <location>
        <begin position="602"/>
        <end position="919"/>
    </location>
</feature>
<dbReference type="FunFam" id="1.10.390.10:FF:000001">
    <property type="entry name" value="Aminopeptidase"/>
    <property type="match status" value="1"/>
</dbReference>
<proteinExistence type="inferred from homology"/>
<dbReference type="Gene3D" id="1.25.50.20">
    <property type="match status" value="1"/>
</dbReference>
<evidence type="ECO:0000256" key="2">
    <source>
        <dbReference type="ARBA" id="ARBA00022438"/>
    </source>
</evidence>
<dbReference type="InterPro" id="IPR027268">
    <property type="entry name" value="Peptidase_M4/M1_CTD_sf"/>
</dbReference>
<dbReference type="Proteomes" id="UP000005222">
    <property type="component" value="Chromosome L"/>
</dbReference>
<evidence type="ECO:0000256" key="3">
    <source>
        <dbReference type="ARBA" id="ARBA00022670"/>
    </source>
</evidence>
<feature type="domain" description="Aminopeptidase N-like N-terminal" evidence="14">
    <location>
        <begin position="98"/>
        <end position="277"/>
    </location>
</feature>
<dbReference type="PANTHER" id="PTHR11533:SF174">
    <property type="entry name" value="PUROMYCIN-SENSITIVE AMINOPEPTIDASE-RELATED"/>
    <property type="match status" value="1"/>
</dbReference>
<dbReference type="CDD" id="cd09601">
    <property type="entry name" value="M1_APN-Q_like"/>
    <property type="match status" value="1"/>
</dbReference>
<keyword evidence="17" id="KW-1185">Reference proteome</keyword>
<dbReference type="SUPFAM" id="SSF63737">
    <property type="entry name" value="Leukotriene A4 hydrolase N-terminal domain"/>
    <property type="match status" value="1"/>
</dbReference>
<dbReference type="EMBL" id="FO082048">
    <property type="protein sequence ID" value="CCE84210.1"/>
    <property type="molecule type" value="Genomic_DNA"/>
</dbReference>
<keyword evidence="4 9" id="KW-0479">Metal-binding</keyword>
<dbReference type="InterPro" id="IPR001930">
    <property type="entry name" value="Peptidase_M1"/>
</dbReference>
<dbReference type="AlphaFoldDB" id="G8Y873"/>
<evidence type="ECO:0000313" key="15">
    <source>
        <dbReference type="EMBL" id="CCE83179.1"/>
    </source>
</evidence>
<comment type="similarity">
    <text evidence="1 11">Belongs to the peptidase M1 family.</text>
</comment>
<evidence type="ECO:0000259" key="14">
    <source>
        <dbReference type="Pfam" id="PF17900"/>
    </source>
</evidence>
<feature type="binding site" evidence="9">
    <location>
        <position position="387"/>
    </location>
    <ligand>
        <name>Zn(2+)</name>
        <dbReference type="ChEBI" id="CHEBI:29105"/>
        <note>catalytic</note>
    </ligand>
</feature>
<dbReference type="STRING" id="559304.G8Y873"/>
<comment type="cofactor">
    <cofactor evidence="9 11">
        <name>Zn(2+)</name>
        <dbReference type="ChEBI" id="CHEBI:29105"/>
    </cofactor>
    <text evidence="9 11">Binds 1 zinc ion per subunit.</text>
</comment>
<dbReference type="GO" id="GO:0005737">
    <property type="term" value="C:cytoplasm"/>
    <property type="evidence" value="ECO:0007669"/>
    <property type="project" value="TreeGrafter"/>
</dbReference>
<protein>
    <recommendedName>
        <fullName evidence="11">Aminopeptidase</fullName>
        <ecNumber evidence="11">3.4.11.-</ecNumber>
    </recommendedName>
</protein>
<evidence type="ECO:0000256" key="6">
    <source>
        <dbReference type="ARBA" id="ARBA00022833"/>
    </source>
</evidence>
<feature type="active site" description="Proton acceptor" evidence="8">
    <location>
        <position position="384"/>
    </location>
</feature>
<dbReference type="Proteomes" id="UP000005222">
    <property type="component" value="Chromosome K"/>
</dbReference>
<dbReference type="FunFam" id="2.60.40.1730:FF:000002">
    <property type="entry name" value="Aminopeptidase"/>
    <property type="match status" value="1"/>
</dbReference>
<dbReference type="GO" id="GO:0042277">
    <property type="term" value="F:peptide binding"/>
    <property type="evidence" value="ECO:0007669"/>
    <property type="project" value="TreeGrafter"/>
</dbReference>
<evidence type="ECO:0000259" key="13">
    <source>
        <dbReference type="Pfam" id="PF11838"/>
    </source>
</evidence>
<dbReference type="HOGENOM" id="CLU_003705_0_1_1"/>
<evidence type="ECO:0000256" key="11">
    <source>
        <dbReference type="RuleBase" id="RU364040"/>
    </source>
</evidence>
<dbReference type="FunFam" id="1.25.50.20:FF:000002">
    <property type="entry name" value="Aminopeptidase"/>
    <property type="match status" value="1"/>
</dbReference>
<dbReference type="Gene3D" id="2.60.40.1730">
    <property type="entry name" value="tricorn interacting facor f3 domain"/>
    <property type="match status" value="1"/>
</dbReference>
<accession>G8Y873</accession>
<dbReference type="GO" id="GO:0070006">
    <property type="term" value="F:metalloaminopeptidase activity"/>
    <property type="evidence" value="ECO:0007669"/>
    <property type="project" value="TreeGrafter"/>
</dbReference>
<dbReference type="InterPro" id="IPR050344">
    <property type="entry name" value="Peptidase_M1_aminopeptidases"/>
</dbReference>
<evidence type="ECO:0000256" key="1">
    <source>
        <dbReference type="ARBA" id="ARBA00010136"/>
    </source>
</evidence>
<name>G8Y873_PICSO</name>
<evidence type="ECO:0000313" key="17">
    <source>
        <dbReference type="Proteomes" id="UP000005222"/>
    </source>
</evidence>
<dbReference type="EMBL" id="FO082049">
    <property type="protein sequence ID" value="CCE83179.1"/>
    <property type="molecule type" value="Genomic_DNA"/>
</dbReference>
<keyword evidence="2 11" id="KW-0031">Aminopeptidase</keyword>
<evidence type="ECO:0000256" key="9">
    <source>
        <dbReference type="PIRSR" id="PIRSR634016-3"/>
    </source>
</evidence>
<dbReference type="Gene3D" id="1.10.390.10">
    <property type="entry name" value="Neutral Protease Domain 2"/>
    <property type="match status" value="1"/>
</dbReference>
<dbReference type="FunFam" id="2.60.40.1910:FF:000004">
    <property type="entry name" value="Aminopeptidase"/>
    <property type="match status" value="1"/>
</dbReference>
<evidence type="ECO:0000256" key="5">
    <source>
        <dbReference type="ARBA" id="ARBA00022801"/>
    </source>
</evidence>
<dbReference type="InParanoid" id="G8Y873"/>
<dbReference type="Gene3D" id="2.60.40.1910">
    <property type="match status" value="1"/>
</dbReference>
<feature type="domain" description="Peptidase M1 membrane alanine aminopeptidase" evidence="12">
    <location>
        <begin position="311"/>
        <end position="528"/>
    </location>
</feature>
<dbReference type="GO" id="GO:0043171">
    <property type="term" value="P:peptide catabolic process"/>
    <property type="evidence" value="ECO:0007669"/>
    <property type="project" value="TreeGrafter"/>
</dbReference>
<dbReference type="FunCoup" id="G8Y873">
    <property type="interactions" value="1646"/>
</dbReference>
<dbReference type="GO" id="GO:0008270">
    <property type="term" value="F:zinc ion binding"/>
    <property type="evidence" value="ECO:0007669"/>
    <property type="project" value="UniProtKB-UniRule"/>
</dbReference>
<keyword evidence="3 11" id="KW-0645">Protease</keyword>